<keyword evidence="3" id="KW-1185">Reference proteome</keyword>
<evidence type="ECO:0000313" key="3">
    <source>
        <dbReference type="Proteomes" id="UP000327013"/>
    </source>
</evidence>
<feature type="compositionally biased region" description="Basic and acidic residues" evidence="1">
    <location>
        <begin position="137"/>
        <end position="149"/>
    </location>
</feature>
<sequence>MPSKFPWGKSKSSKKPEHEPADDVDAPSPSRQTSVATTLEYPGSNPDHYYRGGSNYEQQELDEYAQQSSYQHVPPDRTGASSSFSLPDSESEVDSGHRAPYQFPPASPTPESSARRGIRDRLGLSSSSRENVSDDDETKKPHPHRDQFRSKLGFGRRASVRHKASPSSSQPDLLNQEPRLPSIAQSDEHQNLGVDPAQRSYEPSPVIPQYEQGRHAQYQAYRAPANDAAGWTEDGGYSQQPQNASQALQQYPPRRSSQQYHQGVPVYEQEDEFEDQQPQQPQPSQQHQQQQQQQPPQYQEPVYKAQEYKTAAEGIRRQESVRRQSSVLRKTVQGNSLRGHRKSQSSEANIVVAPPTPVAPASLQIPRNPEKSTGGMSPNPPGISRSNTTMQQGQDSTAGAATREASEKYSKVKRYYFEKDDQVKQLQNTLAHQRLSQSRTSLDDGEYIQRFTRLDGLISQLAFGFRKDWKSIPPWLQPCVNKDAISIGKQEMTAVGRAFISRWLAEEVFDKYFSPALEPGLSMELKSIQKNIRAFHPPFQTSEEQEALTARIINWRLSTVDGMQHSLSSGDAATNKKQLIDKLTAELIAAVQEHMTAPPVGLEGGVHMIIELAVAILANLPFESRDVHIDYILPGTLLGGELMKIETGIPPLAVPMVGDAPASDSVSIRSATESTSDMQVDETEPAEKGEKKGFLGGLMGERKKAGNGVAGFKHGSAANSQTSLAPPGSSSGAKEADANPRVRMAVFLGLEIRGKMVLAKAPVYRTPVPRKLCCSELIERQAHANVGVLDHALELLKVNLAVAVAVSLHDGLVDNLLQLHILEVAADHHLEHKEQLAVANEPVAVNVVHFEREAQLLVLVALGREGAQPADELAEVNAAAAVLVEDGDHALRQRVRGYLRQREELVALDRAAVVFVELHEALAQAVDFLAVD</sequence>
<feature type="region of interest" description="Disordered" evidence="1">
    <location>
        <begin position="663"/>
        <end position="694"/>
    </location>
</feature>
<feature type="region of interest" description="Disordered" evidence="1">
    <location>
        <begin position="709"/>
        <end position="737"/>
    </location>
</feature>
<feature type="compositionally biased region" description="Polar residues" evidence="1">
    <location>
        <begin position="717"/>
        <end position="732"/>
    </location>
</feature>
<feature type="compositionally biased region" description="Basic and acidic residues" evidence="1">
    <location>
        <begin position="113"/>
        <end position="122"/>
    </location>
</feature>
<dbReference type="Proteomes" id="UP000327013">
    <property type="component" value="Unassembled WGS sequence"/>
</dbReference>
<comment type="caution">
    <text evidence="2">The sequence shown here is derived from an EMBL/GenBank/DDBJ whole genome shotgun (WGS) entry which is preliminary data.</text>
</comment>
<feature type="compositionally biased region" description="Low complexity" evidence="1">
    <location>
        <begin position="238"/>
        <end position="250"/>
    </location>
</feature>
<dbReference type="OrthoDB" id="4155914at2759"/>
<protein>
    <submittedName>
        <fullName evidence="2">Uncharacterized protein</fullName>
    </submittedName>
</protein>
<feature type="compositionally biased region" description="Polar residues" evidence="1">
    <location>
        <begin position="664"/>
        <end position="678"/>
    </location>
</feature>
<reference evidence="2 3" key="1">
    <citation type="submission" date="2019-06" db="EMBL/GenBank/DDBJ databases">
        <title>A chromosomal-level reference genome of Carpinus fangiana (Coryloideae, Betulaceae).</title>
        <authorList>
            <person name="Yang X."/>
            <person name="Wang Z."/>
            <person name="Zhang L."/>
            <person name="Hao G."/>
            <person name="Liu J."/>
            <person name="Yang Y."/>
        </authorList>
    </citation>
    <scope>NUCLEOTIDE SEQUENCE [LARGE SCALE GENOMIC DNA]</scope>
    <source>
        <strain evidence="2">Cfa_2016G</strain>
        <tissue evidence="2">Leaf</tissue>
    </source>
</reference>
<accession>A0A5N6L0A1</accession>
<feature type="region of interest" description="Disordered" evidence="1">
    <location>
        <begin position="1"/>
        <end position="405"/>
    </location>
</feature>
<evidence type="ECO:0000256" key="1">
    <source>
        <dbReference type="SAM" id="MobiDB-lite"/>
    </source>
</evidence>
<feature type="compositionally biased region" description="Polar residues" evidence="1">
    <location>
        <begin position="384"/>
        <end position="399"/>
    </location>
</feature>
<gene>
    <name evidence="2" type="ORF">FH972_025129</name>
</gene>
<dbReference type="EMBL" id="VIBQ01000036">
    <property type="protein sequence ID" value="KAB8437451.1"/>
    <property type="molecule type" value="Genomic_DNA"/>
</dbReference>
<evidence type="ECO:0000313" key="2">
    <source>
        <dbReference type="EMBL" id="KAB8437451.1"/>
    </source>
</evidence>
<proteinExistence type="predicted"/>
<name>A0A5N6L0A1_9ROSI</name>
<organism evidence="2 3">
    <name type="scientific">Carpinus fangiana</name>
    <dbReference type="NCBI Taxonomy" id="176857"/>
    <lineage>
        <taxon>Eukaryota</taxon>
        <taxon>Viridiplantae</taxon>
        <taxon>Streptophyta</taxon>
        <taxon>Embryophyta</taxon>
        <taxon>Tracheophyta</taxon>
        <taxon>Spermatophyta</taxon>
        <taxon>Magnoliopsida</taxon>
        <taxon>eudicotyledons</taxon>
        <taxon>Gunneridae</taxon>
        <taxon>Pentapetalae</taxon>
        <taxon>rosids</taxon>
        <taxon>fabids</taxon>
        <taxon>Fagales</taxon>
        <taxon>Betulaceae</taxon>
        <taxon>Carpinus</taxon>
    </lineage>
</organism>
<feature type="compositionally biased region" description="Low complexity" evidence="1">
    <location>
        <begin position="276"/>
        <end position="299"/>
    </location>
</feature>
<dbReference type="AlphaFoldDB" id="A0A5N6L0A1"/>